<reference evidence="1 2" key="1">
    <citation type="journal article" date="2018" name="Front. Plant Sci.">
        <title>Red Clover (Trifolium pratense) and Zigzag Clover (T. medium) - A Picture of Genomic Similarities and Differences.</title>
        <authorList>
            <person name="Dluhosova J."/>
            <person name="Istvanek J."/>
            <person name="Nedelnik J."/>
            <person name="Repkova J."/>
        </authorList>
    </citation>
    <scope>NUCLEOTIDE SEQUENCE [LARGE SCALE GENOMIC DNA]</scope>
    <source>
        <strain evidence="2">cv. 10/8</strain>
        <tissue evidence="1">Leaf</tissue>
    </source>
</reference>
<dbReference type="EMBL" id="LXQA010373262">
    <property type="protein sequence ID" value="MCI47505.1"/>
    <property type="molecule type" value="Genomic_DNA"/>
</dbReference>
<accession>A0A392SHT5</accession>
<proteinExistence type="predicted"/>
<dbReference type="Proteomes" id="UP000265520">
    <property type="component" value="Unassembled WGS sequence"/>
</dbReference>
<organism evidence="1 2">
    <name type="scientific">Trifolium medium</name>
    <dbReference type="NCBI Taxonomy" id="97028"/>
    <lineage>
        <taxon>Eukaryota</taxon>
        <taxon>Viridiplantae</taxon>
        <taxon>Streptophyta</taxon>
        <taxon>Embryophyta</taxon>
        <taxon>Tracheophyta</taxon>
        <taxon>Spermatophyta</taxon>
        <taxon>Magnoliopsida</taxon>
        <taxon>eudicotyledons</taxon>
        <taxon>Gunneridae</taxon>
        <taxon>Pentapetalae</taxon>
        <taxon>rosids</taxon>
        <taxon>fabids</taxon>
        <taxon>Fabales</taxon>
        <taxon>Fabaceae</taxon>
        <taxon>Papilionoideae</taxon>
        <taxon>50 kb inversion clade</taxon>
        <taxon>NPAAA clade</taxon>
        <taxon>Hologalegina</taxon>
        <taxon>IRL clade</taxon>
        <taxon>Trifolieae</taxon>
        <taxon>Trifolium</taxon>
    </lineage>
</organism>
<evidence type="ECO:0000313" key="1">
    <source>
        <dbReference type="EMBL" id="MCI47505.1"/>
    </source>
</evidence>
<evidence type="ECO:0000313" key="2">
    <source>
        <dbReference type="Proteomes" id="UP000265520"/>
    </source>
</evidence>
<protein>
    <submittedName>
        <fullName evidence="1">Uncharacterized protein</fullName>
    </submittedName>
</protein>
<name>A0A392SHT5_9FABA</name>
<dbReference type="AlphaFoldDB" id="A0A392SHT5"/>
<sequence>GIIDAVLERFGLPSRVFGVGFRTQTRRGAVVWLSSPGVGAPLSRVFLIWHGQIMSASILPFYYFKIHART</sequence>
<comment type="caution">
    <text evidence="1">The sequence shown here is derived from an EMBL/GenBank/DDBJ whole genome shotgun (WGS) entry which is preliminary data.</text>
</comment>
<keyword evidence="2" id="KW-1185">Reference proteome</keyword>
<feature type="non-terminal residue" evidence="1">
    <location>
        <position position="1"/>
    </location>
</feature>